<feature type="domain" description="PhnB-like" evidence="1">
    <location>
        <begin position="5"/>
        <end position="139"/>
    </location>
</feature>
<name>A0A841JBK1_9SPHI</name>
<dbReference type="RefSeq" id="WP_183586074.1">
    <property type="nucleotide sequence ID" value="NZ_JACHCA010000002.1"/>
</dbReference>
<proteinExistence type="predicted"/>
<dbReference type="EMBL" id="JACHCA010000002">
    <property type="protein sequence ID" value="MBB6126946.1"/>
    <property type="molecule type" value="Genomic_DNA"/>
</dbReference>
<evidence type="ECO:0000313" key="3">
    <source>
        <dbReference type="Proteomes" id="UP000548326"/>
    </source>
</evidence>
<dbReference type="InterPro" id="IPR028973">
    <property type="entry name" value="PhnB-like"/>
</dbReference>
<evidence type="ECO:0000313" key="2">
    <source>
        <dbReference type="EMBL" id="MBB6126946.1"/>
    </source>
</evidence>
<dbReference type="AlphaFoldDB" id="A0A841JBK1"/>
<protein>
    <submittedName>
        <fullName evidence="2">PhnB protein</fullName>
    </submittedName>
</protein>
<sequence length="146" mass="16472">MTTLNPYLVFKDNCEDAFNFYKAVFGGDILFMGRYKDVPQTDKKLFPLSADEKIMHASLQIAPNTVIMGCDSIEAYQGLTPEAANNFYLYISTASQAEAYRIYNELAAGGEATMPIGETFWSTHYGMLADKFGIHWKITFDPDKHQ</sequence>
<organism evidence="2 3">
    <name type="scientific">Mucilaginibacter lappiensis</name>
    <dbReference type="NCBI Taxonomy" id="354630"/>
    <lineage>
        <taxon>Bacteria</taxon>
        <taxon>Pseudomonadati</taxon>
        <taxon>Bacteroidota</taxon>
        <taxon>Sphingobacteriia</taxon>
        <taxon>Sphingobacteriales</taxon>
        <taxon>Sphingobacteriaceae</taxon>
        <taxon>Mucilaginibacter</taxon>
    </lineage>
</organism>
<evidence type="ECO:0000259" key="1">
    <source>
        <dbReference type="Pfam" id="PF06983"/>
    </source>
</evidence>
<gene>
    <name evidence="2" type="ORF">HDF22_001051</name>
</gene>
<dbReference type="InterPro" id="IPR029068">
    <property type="entry name" value="Glyas_Bleomycin-R_OHBP_Dase"/>
</dbReference>
<dbReference type="Pfam" id="PF06983">
    <property type="entry name" value="3-dmu-9_3-mt"/>
    <property type="match status" value="1"/>
</dbReference>
<dbReference type="Proteomes" id="UP000548326">
    <property type="component" value="Unassembled WGS sequence"/>
</dbReference>
<accession>A0A841JBK1</accession>
<dbReference type="SUPFAM" id="SSF54593">
    <property type="entry name" value="Glyoxalase/Bleomycin resistance protein/Dihydroxybiphenyl dioxygenase"/>
    <property type="match status" value="1"/>
</dbReference>
<dbReference type="PANTHER" id="PTHR33990">
    <property type="entry name" value="PROTEIN YJDN-RELATED"/>
    <property type="match status" value="1"/>
</dbReference>
<dbReference type="PANTHER" id="PTHR33990:SF1">
    <property type="entry name" value="PROTEIN YJDN"/>
    <property type="match status" value="1"/>
</dbReference>
<dbReference type="Gene3D" id="3.10.180.10">
    <property type="entry name" value="2,3-Dihydroxybiphenyl 1,2-Dioxygenase, domain 1"/>
    <property type="match status" value="1"/>
</dbReference>
<reference evidence="2 3" key="1">
    <citation type="submission" date="2020-08" db="EMBL/GenBank/DDBJ databases">
        <title>Genomic Encyclopedia of Type Strains, Phase IV (KMG-V): Genome sequencing to study the core and pangenomes of soil and plant-associated prokaryotes.</title>
        <authorList>
            <person name="Whitman W."/>
        </authorList>
    </citation>
    <scope>NUCLEOTIDE SEQUENCE [LARGE SCALE GENOMIC DNA]</scope>
    <source>
        <strain evidence="2 3">MP601</strain>
    </source>
</reference>
<dbReference type="CDD" id="cd06588">
    <property type="entry name" value="PhnB_like"/>
    <property type="match status" value="1"/>
</dbReference>
<comment type="caution">
    <text evidence="2">The sequence shown here is derived from an EMBL/GenBank/DDBJ whole genome shotgun (WGS) entry which is preliminary data.</text>
</comment>